<dbReference type="RefSeq" id="WP_078306325.1">
    <property type="nucleotide sequence ID" value="NZ_CP147511.1"/>
</dbReference>
<evidence type="ECO:0000256" key="9">
    <source>
        <dbReference type="ARBA" id="ARBA00023154"/>
    </source>
</evidence>
<dbReference type="EMBL" id="MUYT01000002">
    <property type="protein sequence ID" value="OOS22475.1"/>
    <property type="molecule type" value="Genomic_DNA"/>
</dbReference>
<dbReference type="GO" id="GO:0050661">
    <property type="term" value="F:NADP binding"/>
    <property type="evidence" value="ECO:0007669"/>
    <property type="project" value="UniProtKB-UniRule"/>
</dbReference>
<dbReference type="AlphaFoldDB" id="A0A1T0CJH5"/>
<dbReference type="PANTHER" id="PTHR20836:SF0">
    <property type="entry name" value="4-HYDROXY-TETRAHYDRODIPICOLINATE REDUCTASE 1, CHLOROPLASTIC-RELATED"/>
    <property type="match status" value="1"/>
</dbReference>
<dbReference type="UniPathway" id="UPA00034">
    <property type="reaction ID" value="UER00018"/>
</dbReference>
<dbReference type="InterPro" id="IPR023940">
    <property type="entry name" value="DHDPR_bac"/>
</dbReference>
<comment type="caution">
    <text evidence="17">The sequence shown here is derived from an EMBL/GenBank/DDBJ whole genome shotgun (WGS) entry which is preliminary data.</text>
</comment>
<feature type="active site" description="Proton donor/acceptor" evidence="14">
    <location>
        <position position="172"/>
    </location>
</feature>
<dbReference type="GO" id="GO:0005829">
    <property type="term" value="C:cytosol"/>
    <property type="evidence" value="ECO:0007669"/>
    <property type="project" value="TreeGrafter"/>
</dbReference>
<comment type="subunit">
    <text evidence="14">Homotetramer.</text>
</comment>
<keyword evidence="9 14" id="KW-0457">Lysine biosynthesis</keyword>
<keyword evidence="8 14" id="KW-0520">NAD</keyword>
<keyword evidence="6 14" id="KW-0220">Diaminopimelate biosynthesis</keyword>
<evidence type="ECO:0000259" key="15">
    <source>
        <dbReference type="Pfam" id="PF01113"/>
    </source>
</evidence>
<dbReference type="PIRSF" id="PIRSF000161">
    <property type="entry name" value="DHPR"/>
    <property type="match status" value="1"/>
</dbReference>
<reference evidence="17 18" key="1">
    <citation type="submission" date="2017-02" db="EMBL/GenBank/DDBJ databases">
        <title>Draft genome sequence of Moraxella lincolnii CCUG 9405T type strain.</title>
        <authorList>
            <person name="Salva-Serra F."/>
            <person name="Engstrom-Jakobsson H."/>
            <person name="Thorell K."/>
            <person name="Jaen-Luchoro D."/>
            <person name="Gonzales-Siles L."/>
            <person name="Karlsson R."/>
            <person name="Yazdan S."/>
            <person name="Boulund F."/>
            <person name="Johnning A."/>
            <person name="Engstrand L."/>
            <person name="Kristiansson E."/>
            <person name="Moore E."/>
        </authorList>
    </citation>
    <scope>NUCLEOTIDE SEQUENCE [LARGE SCALE GENOMIC DNA]</scope>
    <source>
        <strain evidence="17 18">CCUG 9405</strain>
    </source>
</reference>
<keyword evidence="18" id="KW-1185">Reference proteome</keyword>
<evidence type="ECO:0000256" key="7">
    <source>
        <dbReference type="ARBA" id="ARBA00023002"/>
    </source>
</evidence>
<comment type="caution">
    <text evidence="14">Was originally thought to be a dihydrodipicolinate reductase (DHDPR), catalyzing the conversion of dihydrodipicolinate to tetrahydrodipicolinate. However, it was shown in E.coli that the substrate of the enzymatic reaction is not dihydrodipicolinate (DHDP) but in fact (2S,4S)-4-hydroxy-2,3,4,5-tetrahydrodipicolinic acid (HTPA), the product released by the DapA-catalyzed reaction.</text>
</comment>
<evidence type="ECO:0000256" key="4">
    <source>
        <dbReference type="ARBA" id="ARBA00022605"/>
    </source>
</evidence>
<dbReference type="HAMAP" id="MF_00102">
    <property type="entry name" value="DapB"/>
    <property type="match status" value="1"/>
</dbReference>
<evidence type="ECO:0000313" key="18">
    <source>
        <dbReference type="Proteomes" id="UP000191094"/>
    </source>
</evidence>
<accession>A0A1T0CJH5</accession>
<comment type="similarity">
    <text evidence="2 14">Belongs to the DapB family.</text>
</comment>
<dbReference type="GO" id="GO:0019877">
    <property type="term" value="P:diaminopimelate biosynthetic process"/>
    <property type="evidence" value="ECO:0007669"/>
    <property type="project" value="UniProtKB-UniRule"/>
</dbReference>
<feature type="domain" description="Dihydrodipicolinate reductase N-terminal" evidence="15">
    <location>
        <begin position="18"/>
        <end position="142"/>
    </location>
</feature>
<dbReference type="Gene3D" id="3.40.50.720">
    <property type="entry name" value="NAD(P)-binding Rossmann-like Domain"/>
    <property type="match status" value="1"/>
</dbReference>
<dbReference type="InterPro" id="IPR000846">
    <property type="entry name" value="DapB_N"/>
</dbReference>
<dbReference type="InterPro" id="IPR022663">
    <property type="entry name" value="DapB_C"/>
</dbReference>
<dbReference type="Proteomes" id="UP000191094">
    <property type="component" value="Unassembled WGS sequence"/>
</dbReference>
<evidence type="ECO:0000256" key="10">
    <source>
        <dbReference type="ARBA" id="ARBA00037922"/>
    </source>
</evidence>
<comment type="function">
    <text evidence="14">Catalyzes the conversion of 4-hydroxy-tetrahydrodipicolinate (HTPA) to tetrahydrodipicolinate.</text>
</comment>
<sequence>MTTSATQNINQTQPKTLNIGIAGAGGRMGRMLIQAISQNPATTLVATIERAGSSLLGVDAGELVGMERLNVALTDDLDTAIADTGMDVLIDFSSPDATVAHVAICQTAQVAMVIGTTGLNDQQNAQLQTASQDIAIVYAGNYSTGINVTLKLIEMAVKAFGDTADIEIIEAHHKHKVDAPSGTAFMMAQTAAQARGQALNDVVIYGRQGQTGARATNSIGIHAIRGGEIIGDHGIMLITDGEMVEIKHHARERMTFATGAVRAAIWVAQRQKSSTGLYDMQDVLGLTS</sequence>
<evidence type="ECO:0000256" key="11">
    <source>
        <dbReference type="ARBA" id="ARBA00038983"/>
    </source>
</evidence>
<evidence type="ECO:0000256" key="2">
    <source>
        <dbReference type="ARBA" id="ARBA00006642"/>
    </source>
</evidence>
<dbReference type="GO" id="GO:0009089">
    <property type="term" value="P:lysine biosynthetic process via diaminopimelate"/>
    <property type="evidence" value="ECO:0007669"/>
    <property type="project" value="UniProtKB-UniRule"/>
</dbReference>
<proteinExistence type="inferred from homology"/>
<evidence type="ECO:0000256" key="12">
    <source>
        <dbReference type="ARBA" id="ARBA00049080"/>
    </source>
</evidence>
<feature type="binding site" evidence="14">
    <location>
        <begin position="182"/>
        <end position="183"/>
    </location>
    <ligand>
        <name>(S)-2,3,4,5-tetrahydrodipicolinate</name>
        <dbReference type="ChEBI" id="CHEBI:16845"/>
    </ligand>
</feature>
<feature type="binding site" evidence="14">
    <location>
        <position position="173"/>
    </location>
    <ligand>
        <name>(S)-2,3,4,5-tetrahydrodipicolinate</name>
        <dbReference type="ChEBI" id="CHEBI:16845"/>
    </ligand>
</feature>
<dbReference type="FunFam" id="3.40.50.720:FF:000048">
    <property type="entry name" value="4-hydroxy-tetrahydrodipicolinate reductase"/>
    <property type="match status" value="1"/>
</dbReference>
<evidence type="ECO:0000313" key="17">
    <source>
        <dbReference type="EMBL" id="OOS22475.1"/>
    </source>
</evidence>
<keyword evidence="4 14" id="KW-0028">Amino-acid biosynthesis</keyword>
<feature type="binding site" evidence="14">
    <location>
        <begin position="23"/>
        <end position="28"/>
    </location>
    <ligand>
        <name>NAD(+)</name>
        <dbReference type="ChEBI" id="CHEBI:57540"/>
    </ligand>
</feature>
<dbReference type="NCBIfam" id="TIGR00036">
    <property type="entry name" value="dapB"/>
    <property type="match status" value="1"/>
</dbReference>
<feature type="binding site" evidence="14">
    <location>
        <position position="50"/>
    </location>
    <ligand>
        <name>NADP(+)</name>
        <dbReference type="ChEBI" id="CHEBI:58349"/>
    </ligand>
</feature>
<keyword evidence="5 14" id="KW-0521">NADP</keyword>
<feature type="binding site" evidence="14">
    <location>
        <begin position="115"/>
        <end position="117"/>
    </location>
    <ligand>
        <name>NAD(+)</name>
        <dbReference type="ChEBI" id="CHEBI:57540"/>
    </ligand>
</feature>
<dbReference type="OrthoDB" id="9790352at2"/>
<feature type="binding site" evidence="14">
    <location>
        <begin position="139"/>
        <end position="142"/>
    </location>
    <ligand>
        <name>NAD(+)</name>
        <dbReference type="ChEBI" id="CHEBI:57540"/>
    </ligand>
</feature>
<evidence type="ECO:0000259" key="16">
    <source>
        <dbReference type="Pfam" id="PF05173"/>
    </source>
</evidence>
<dbReference type="EC" id="1.17.1.8" evidence="11 14"/>
<dbReference type="Pfam" id="PF05173">
    <property type="entry name" value="DapB_C"/>
    <property type="match status" value="1"/>
</dbReference>
<gene>
    <name evidence="14" type="primary">dapB</name>
    <name evidence="17" type="ORF">B0682_01370</name>
</gene>
<comment type="catalytic activity">
    <reaction evidence="12 14">
        <text>(S)-2,3,4,5-tetrahydrodipicolinate + NADP(+) + H2O = (2S,4S)-4-hydroxy-2,3,4,5-tetrahydrodipicolinate + NADPH + H(+)</text>
        <dbReference type="Rhea" id="RHEA:35331"/>
        <dbReference type="ChEBI" id="CHEBI:15377"/>
        <dbReference type="ChEBI" id="CHEBI:15378"/>
        <dbReference type="ChEBI" id="CHEBI:16845"/>
        <dbReference type="ChEBI" id="CHEBI:57783"/>
        <dbReference type="ChEBI" id="CHEBI:58349"/>
        <dbReference type="ChEBI" id="CHEBI:67139"/>
        <dbReference type="EC" id="1.17.1.8"/>
    </reaction>
</comment>
<comment type="pathway">
    <text evidence="10 14">Amino-acid biosynthesis; L-lysine biosynthesis via DAP pathway; (S)-tetrahydrodipicolinate from L-aspartate: step 4/4.</text>
</comment>
<evidence type="ECO:0000256" key="14">
    <source>
        <dbReference type="HAMAP-Rule" id="MF_00102"/>
    </source>
</evidence>
<dbReference type="PROSITE" id="PS01298">
    <property type="entry name" value="DAPB"/>
    <property type="match status" value="1"/>
</dbReference>
<dbReference type="SUPFAM" id="SSF55347">
    <property type="entry name" value="Glyceraldehyde-3-phosphate dehydrogenase-like, C-terminal domain"/>
    <property type="match status" value="1"/>
</dbReference>
<dbReference type="Pfam" id="PF01113">
    <property type="entry name" value="DapB_N"/>
    <property type="match status" value="1"/>
</dbReference>
<evidence type="ECO:0000256" key="13">
    <source>
        <dbReference type="ARBA" id="ARBA00049396"/>
    </source>
</evidence>
<comment type="catalytic activity">
    <reaction evidence="13 14">
        <text>(S)-2,3,4,5-tetrahydrodipicolinate + NAD(+) + H2O = (2S,4S)-4-hydroxy-2,3,4,5-tetrahydrodipicolinate + NADH + H(+)</text>
        <dbReference type="Rhea" id="RHEA:35323"/>
        <dbReference type="ChEBI" id="CHEBI:15377"/>
        <dbReference type="ChEBI" id="CHEBI:15378"/>
        <dbReference type="ChEBI" id="CHEBI:16845"/>
        <dbReference type="ChEBI" id="CHEBI:57540"/>
        <dbReference type="ChEBI" id="CHEBI:57945"/>
        <dbReference type="ChEBI" id="CHEBI:67139"/>
        <dbReference type="EC" id="1.17.1.8"/>
    </reaction>
</comment>
<evidence type="ECO:0000256" key="1">
    <source>
        <dbReference type="ARBA" id="ARBA00004496"/>
    </source>
</evidence>
<dbReference type="FunFam" id="3.30.360.10:FF:000004">
    <property type="entry name" value="4-hydroxy-tetrahydrodipicolinate reductase"/>
    <property type="match status" value="1"/>
</dbReference>
<name>A0A1T0CJH5_9GAMM</name>
<evidence type="ECO:0000256" key="6">
    <source>
        <dbReference type="ARBA" id="ARBA00022915"/>
    </source>
</evidence>
<dbReference type="Gene3D" id="3.30.360.10">
    <property type="entry name" value="Dihydrodipicolinate Reductase, domain 2"/>
    <property type="match status" value="1"/>
</dbReference>
<feature type="domain" description="Dihydrodipicolinate reductase C-terminal" evidence="16">
    <location>
        <begin position="145"/>
        <end position="284"/>
    </location>
</feature>
<evidence type="ECO:0000256" key="3">
    <source>
        <dbReference type="ARBA" id="ARBA00022490"/>
    </source>
</evidence>
<dbReference type="PANTHER" id="PTHR20836">
    <property type="entry name" value="DIHYDRODIPICOLINATE REDUCTASE"/>
    <property type="match status" value="1"/>
</dbReference>
<dbReference type="InterPro" id="IPR036291">
    <property type="entry name" value="NAD(P)-bd_dom_sf"/>
</dbReference>
<keyword evidence="7 14" id="KW-0560">Oxidoreductase</keyword>
<feature type="binding site" evidence="14">
    <location>
        <position position="49"/>
    </location>
    <ligand>
        <name>NAD(+)</name>
        <dbReference type="ChEBI" id="CHEBI:57540"/>
    </ligand>
</feature>
<dbReference type="GO" id="GO:0051287">
    <property type="term" value="F:NAD binding"/>
    <property type="evidence" value="ECO:0007669"/>
    <property type="project" value="UniProtKB-UniRule"/>
</dbReference>
<dbReference type="InterPro" id="IPR022664">
    <property type="entry name" value="DapB_N_CS"/>
</dbReference>
<feature type="active site" description="Proton donor" evidence="14">
    <location>
        <position position="176"/>
    </location>
</feature>
<evidence type="ECO:0000256" key="5">
    <source>
        <dbReference type="ARBA" id="ARBA00022857"/>
    </source>
</evidence>
<dbReference type="GO" id="GO:0008839">
    <property type="term" value="F:4-hydroxy-tetrahydrodipicolinate reductase"/>
    <property type="evidence" value="ECO:0007669"/>
    <property type="project" value="UniProtKB-UniRule"/>
</dbReference>
<dbReference type="SUPFAM" id="SSF51735">
    <property type="entry name" value="NAD(P)-binding Rossmann-fold domains"/>
    <property type="match status" value="1"/>
</dbReference>
<keyword evidence="3 14" id="KW-0963">Cytoplasm</keyword>
<evidence type="ECO:0000256" key="8">
    <source>
        <dbReference type="ARBA" id="ARBA00023027"/>
    </source>
</evidence>
<protein>
    <recommendedName>
        <fullName evidence="11 14">4-hydroxy-tetrahydrodipicolinate reductase</fullName>
        <shortName evidence="14">HTPA reductase</shortName>
        <ecNumber evidence="11 14">1.17.1.8</ecNumber>
    </recommendedName>
</protein>
<dbReference type="STRING" id="90241.B0682_01370"/>
<organism evidence="17 18">
    <name type="scientific">Lwoffella lincolnii</name>
    <dbReference type="NCBI Taxonomy" id="90241"/>
    <lineage>
        <taxon>Bacteria</taxon>
        <taxon>Pseudomonadati</taxon>
        <taxon>Pseudomonadota</taxon>
        <taxon>Gammaproteobacteria</taxon>
        <taxon>Moraxellales</taxon>
        <taxon>Moraxellaceae</taxon>
        <taxon>Lwoffella</taxon>
    </lineage>
</organism>
<dbReference type="GO" id="GO:0016726">
    <property type="term" value="F:oxidoreductase activity, acting on CH or CH2 groups, NAD or NADP as acceptor"/>
    <property type="evidence" value="ECO:0007669"/>
    <property type="project" value="UniProtKB-UniRule"/>
</dbReference>
<dbReference type="CDD" id="cd02274">
    <property type="entry name" value="DHDPR_N"/>
    <property type="match status" value="1"/>
</dbReference>
<comment type="subcellular location">
    <subcellularLocation>
        <location evidence="1 14">Cytoplasm</location>
    </subcellularLocation>
</comment>